<dbReference type="eggNOG" id="ENOG5033XC5">
    <property type="taxonomic scope" value="Bacteria"/>
</dbReference>
<dbReference type="EMBL" id="AECQ01000025">
    <property type="protein sequence ID" value="EFW24334.1"/>
    <property type="molecule type" value="Genomic_DNA"/>
</dbReference>
<dbReference type="Proteomes" id="UP000004097">
    <property type="component" value="Unassembled WGS sequence"/>
</dbReference>
<dbReference type="AlphaFoldDB" id="E7MNJ6"/>
<keyword evidence="1" id="KW-1277">Toxin-antitoxin system</keyword>
<name>E7MNJ6_9FIRM</name>
<gene>
    <name evidence="2" type="ORF">HMPREF9430_01116</name>
</gene>
<dbReference type="OrthoDB" id="1823658at2"/>
<dbReference type="Pfam" id="PF05016">
    <property type="entry name" value="ParE_toxin"/>
    <property type="match status" value="1"/>
</dbReference>
<keyword evidence="3" id="KW-1185">Reference proteome</keyword>
<evidence type="ECO:0000313" key="3">
    <source>
        <dbReference type="Proteomes" id="UP000004097"/>
    </source>
</evidence>
<evidence type="ECO:0000313" key="2">
    <source>
        <dbReference type="EMBL" id="EFW24334.1"/>
    </source>
</evidence>
<reference evidence="2 3" key="1">
    <citation type="submission" date="2010-08" db="EMBL/GenBank/DDBJ databases">
        <authorList>
            <person name="Weinstock G."/>
            <person name="Sodergren E."/>
            <person name="Clifton S."/>
            <person name="Fulton L."/>
            <person name="Fulton B."/>
            <person name="Courtney L."/>
            <person name="Fronick C."/>
            <person name="Harrison M."/>
            <person name="Strong C."/>
            <person name="Farmer C."/>
            <person name="Delahaunty K."/>
            <person name="Markovic C."/>
            <person name="Hall O."/>
            <person name="Minx P."/>
            <person name="Tomlinson C."/>
            <person name="Mitreva M."/>
            <person name="Hou S."/>
            <person name="Chen J."/>
            <person name="Wollam A."/>
            <person name="Pepin K.H."/>
            <person name="Johnson M."/>
            <person name="Bhonagiri V."/>
            <person name="Zhang X."/>
            <person name="Suruliraj S."/>
            <person name="Warren W."/>
            <person name="Chinwalla A."/>
            <person name="Mardis E.R."/>
            <person name="Wilson R.K."/>
        </authorList>
    </citation>
    <scope>NUCLEOTIDE SEQUENCE [LARGE SCALE GENOMIC DNA]</scope>
    <source>
        <strain evidence="2 3">F0204</strain>
    </source>
</reference>
<protein>
    <submittedName>
        <fullName evidence="2">Addiction module toxin, RelE/StbE family</fullName>
    </submittedName>
</protein>
<dbReference type="Gene3D" id="3.30.2310.20">
    <property type="entry name" value="RelE-like"/>
    <property type="match status" value="1"/>
</dbReference>
<dbReference type="InterPro" id="IPR007712">
    <property type="entry name" value="RelE/ParE_toxin"/>
</dbReference>
<dbReference type="STRING" id="706433.HMPREF9430_01116"/>
<accession>E7MNJ6</accession>
<evidence type="ECO:0000256" key="1">
    <source>
        <dbReference type="ARBA" id="ARBA00022649"/>
    </source>
</evidence>
<dbReference type="InterPro" id="IPR035093">
    <property type="entry name" value="RelE/ParE_toxin_dom_sf"/>
</dbReference>
<dbReference type="HOGENOM" id="CLU_147162_6_0_9"/>
<sequence>MTNLKRYPVFLADSAKKDLRDIHNYIVVNFYSQQSADGKIDLILSALETLEMFPEVCPLVSSRGYGEITNDGKSYRYMPIESYLAFYYIDNHKVFVARILSAKQYWAKIFYK</sequence>
<proteinExistence type="predicted"/>
<organism evidence="2 3">
    <name type="scientific">Solobacterium moorei F0204</name>
    <dbReference type="NCBI Taxonomy" id="706433"/>
    <lineage>
        <taxon>Bacteria</taxon>
        <taxon>Bacillati</taxon>
        <taxon>Bacillota</taxon>
        <taxon>Erysipelotrichia</taxon>
        <taxon>Erysipelotrichales</taxon>
        <taxon>Erysipelotrichaceae</taxon>
        <taxon>Solobacterium</taxon>
    </lineage>
</organism>
<dbReference type="RefSeq" id="WP_006525949.1">
    <property type="nucleotide sequence ID" value="NZ_GL637664.1"/>
</dbReference>
<comment type="caution">
    <text evidence="2">The sequence shown here is derived from an EMBL/GenBank/DDBJ whole genome shotgun (WGS) entry which is preliminary data.</text>
</comment>